<keyword evidence="1" id="KW-0732">Signal</keyword>
<dbReference type="InterPro" id="IPR028081">
    <property type="entry name" value="Leu-bd"/>
</dbReference>
<dbReference type="InterPro" id="IPR028082">
    <property type="entry name" value="Peripla_BP_I"/>
</dbReference>
<dbReference type="EMBL" id="JBHUDP010000003">
    <property type="protein sequence ID" value="MFD1685968.1"/>
    <property type="molecule type" value="Genomic_DNA"/>
</dbReference>
<protein>
    <submittedName>
        <fullName evidence="4">Amino acid ABC transporter substrate-binding protein</fullName>
    </submittedName>
</protein>
<dbReference type="InterPro" id="IPR019546">
    <property type="entry name" value="TAT_signal_bac_arc"/>
</dbReference>
<feature type="compositionally biased region" description="Low complexity" evidence="2">
    <location>
        <begin position="28"/>
        <end position="37"/>
    </location>
</feature>
<dbReference type="RefSeq" id="WP_256308594.1">
    <property type="nucleotide sequence ID" value="NZ_JANHAW010000003.1"/>
</dbReference>
<dbReference type="Pfam" id="PF13458">
    <property type="entry name" value="Peripla_BP_6"/>
    <property type="match status" value="1"/>
</dbReference>
<evidence type="ECO:0000259" key="3">
    <source>
        <dbReference type="Pfam" id="PF13458"/>
    </source>
</evidence>
<organism evidence="4 5">
    <name type="scientific">Halobellus litoreus</name>
    <dbReference type="NCBI Taxonomy" id="755310"/>
    <lineage>
        <taxon>Archaea</taxon>
        <taxon>Methanobacteriati</taxon>
        <taxon>Methanobacteriota</taxon>
        <taxon>Stenosarchaea group</taxon>
        <taxon>Halobacteria</taxon>
        <taxon>Halobacteriales</taxon>
        <taxon>Haloferacaceae</taxon>
        <taxon>Halobellus</taxon>
    </lineage>
</organism>
<dbReference type="AlphaFoldDB" id="A0ABD6DUK5"/>
<comment type="caution">
    <text evidence="4">The sequence shown here is derived from an EMBL/GenBank/DDBJ whole genome shotgun (WGS) entry which is preliminary data.</text>
</comment>
<dbReference type="SUPFAM" id="SSF53822">
    <property type="entry name" value="Periplasmic binding protein-like I"/>
    <property type="match status" value="1"/>
</dbReference>
<accession>A0ABD6DUK5</accession>
<name>A0ABD6DUK5_9EURY</name>
<evidence type="ECO:0000256" key="2">
    <source>
        <dbReference type="SAM" id="MobiDB-lite"/>
    </source>
</evidence>
<dbReference type="PANTHER" id="PTHR30483:SF6">
    <property type="entry name" value="PERIPLASMIC BINDING PROTEIN OF ABC TRANSPORTER FOR NATURAL AMINO ACIDS"/>
    <property type="match status" value="1"/>
</dbReference>
<dbReference type="Gene3D" id="3.40.50.2300">
    <property type="match status" value="2"/>
</dbReference>
<dbReference type="CDD" id="cd06338">
    <property type="entry name" value="PBP1_ABC_ligand_binding-like"/>
    <property type="match status" value="1"/>
</dbReference>
<dbReference type="PANTHER" id="PTHR30483">
    <property type="entry name" value="LEUCINE-SPECIFIC-BINDING PROTEIN"/>
    <property type="match status" value="1"/>
</dbReference>
<dbReference type="NCBIfam" id="TIGR01409">
    <property type="entry name" value="TAT_signal_seq"/>
    <property type="match status" value="1"/>
</dbReference>
<dbReference type="InterPro" id="IPR051010">
    <property type="entry name" value="BCAA_transport"/>
</dbReference>
<dbReference type="PROSITE" id="PS51257">
    <property type="entry name" value="PROKAR_LIPOPROTEIN"/>
    <property type="match status" value="1"/>
</dbReference>
<evidence type="ECO:0000313" key="4">
    <source>
        <dbReference type="EMBL" id="MFD1685968.1"/>
    </source>
</evidence>
<dbReference type="InterPro" id="IPR006311">
    <property type="entry name" value="TAT_signal"/>
</dbReference>
<feature type="domain" description="Leucine-binding protein" evidence="3">
    <location>
        <begin position="57"/>
        <end position="392"/>
    </location>
</feature>
<evidence type="ECO:0000313" key="5">
    <source>
        <dbReference type="Proteomes" id="UP001597092"/>
    </source>
</evidence>
<keyword evidence="5" id="KW-1185">Reference proteome</keyword>
<dbReference type="PROSITE" id="PS51318">
    <property type="entry name" value="TAT"/>
    <property type="match status" value="1"/>
</dbReference>
<gene>
    <name evidence="4" type="ORF">ACFSAS_10135</name>
</gene>
<proteinExistence type="predicted"/>
<reference evidence="4 5" key="1">
    <citation type="journal article" date="2019" name="Int. J. Syst. Evol. Microbiol.">
        <title>The Global Catalogue of Microorganisms (GCM) 10K type strain sequencing project: providing services to taxonomists for standard genome sequencing and annotation.</title>
        <authorList>
            <consortium name="The Broad Institute Genomics Platform"/>
            <consortium name="The Broad Institute Genome Sequencing Center for Infectious Disease"/>
            <person name="Wu L."/>
            <person name="Ma J."/>
        </authorList>
    </citation>
    <scope>NUCLEOTIDE SEQUENCE [LARGE SCALE GENOMIC DNA]</scope>
    <source>
        <strain evidence="4 5">CGMCC 1.10387</strain>
    </source>
</reference>
<dbReference type="Proteomes" id="UP001597092">
    <property type="component" value="Unassembled WGS sequence"/>
</dbReference>
<evidence type="ECO:0000256" key="1">
    <source>
        <dbReference type="ARBA" id="ARBA00022729"/>
    </source>
</evidence>
<sequence length="435" mass="45984">MSNRRQFITTAGTGAVALAAGCLGSGSNGESTPSESSGEGGGSTTTTMGNSGGNDEPITIAATVSRSGSFSSAGEDVEAAYELGEQMINDDGGLLGRDVEVIIRDDESDAQKVREGLQGIISNNDVDMIWGTFGSLLVASAAAVAERENIPMLSANFAYMEPHLNNDYEWTFAPFPKSRDMANGAVKLANLAPEGDRPVNVGIWQTNTGWGAELARVWSDALEANGHSVVLNEKFQIGSSDFSTLISQSQSANVEYLLTNPSPGGGITAIKQMQETNFLPKLATIERAATITSWLEATGTAGLYTQSTPGWVPGLVDNGNEAMLEAFRAQDGVASDAYPAPTVGGSYNVAQTAKQAIEATGSVEPDAVRETLLNEEFRTVLGEFRFDENGMPVEGDLAPPMGQWQDDLLRLVIPSDVESEASTDLMYPAPAYDQR</sequence>
<feature type="region of interest" description="Disordered" evidence="2">
    <location>
        <begin position="25"/>
        <end position="57"/>
    </location>
</feature>